<reference evidence="5 6" key="1">
    <citation type="submission" date="2016-10" db="EMBL/GenBank/DDBJ databases">
        <authorList>
            <person name="de Groot N.N."/>
        </authorList>
    </citation>
    <scope>NUCLEOTIDE SEQUENCE [LARGE SCALE GENOMIC DNA]</scope>
    <source>
        <strain evidence="5 6">MP1X4</strain>
    </source>
</reference>
<proteinExistence type="inferred from homology"/>
<dbReference type="GO" id="GO:0016787">
    <property type="term" value="F:hydrolase activity"/>
    <property type="evidence" value="ECO:0007669"/>
    <property type="project" value="UniProtKB-KW"/>
</dbReference>
<dbReference type="PRINTS" id="PR00502">
    <property type="entry name" value="NUDIXFAMILY"/>
</dbReference>
<gene>
    <name evidence="5" type="ORF">SAMN05216490_3989</name>
</gene>
<evidence type="ECO:0000313" key="5">
    <source>
        <dbReference type="EMBL" id="SDT54863.1"/>
    </source>
</evidence>
<dbReference type="PROSITE" id="PS51462">
    <property type="entry name" value="NUDIX"/>
    <property type="match status" value="1"/>
</dbReference>
<dbReference type="InterPro" id="IPR000086">
    <property type="entry name" value="NUDIX_hydrolase_dom"/>
</dbReference>
<dbReference type="PANTHER" id="PTHR43046:SF14">
    <property type="entry name" value="MUTT_NUDIX FAMILY PROTEIN"/>
    <property type="match status" value="1"/>
</dbReference>
<keyword evidence="2 3" id="KW-0378">Hydrolase</keyword>
<dbReference type="STRING" id="652787.SAMN05216490_3989"/>
<dbReference type="Pfam" id="PF00293">
    <property type="entry name" value="NUDIX"/>
    <property type="match status" value="1"/>
</dbReference>
<evidence type="ECO:0000259" key="4">
    <source>
        <dbReference type="PROSITE" id="PS51462"/>
    </source>
</evidence>
<evidence type="ECO:0000256" key="3">
    <source>
        <dbReference type="RuleBase" id="RU003476"/>
    </source>
</evidence>
<sequence length="209" mass="24050">MINGKKYCNHMSNKNYLDLLDELRSIAQLGLNYSKNHHDIENYNRLLQLAADSYSDITGLSSDEIKKRFKQELGYVTPKVGVNGALFNEQGQLLLELRSDDLLWGMPGGWVDIGESPDTAIKREFMEETNLVVEPTEIIKFYTRLPGEFSQPHTSVHIVYYCKYISGDLKKSRESLELNYMDHTKITNWHKDHGLQAQDAASYFNKLVI</sequence>
<evidence type="ECO:0000313" key="6">
    <source>
        <dbReference type="Proteomes" id="UP000199679"/>
    </source>
</evidence>
<dbReference type="InterPro" id="IPR020476">
    <property type="entry name" value="Nudix_hydrolase"/>
</dbReference>
<dbReference type="SUPFAM" id="SSF55811">
    <property type="entry name" value="Nudix"/>
    <property type="match status" value="1"/>
</dbReference>
<dbReference type="InterPro" id="IPR020084">
    <property type="entry name" value="NUDIX_hydrolase_CS"/>
</dbReference>
<comment type="similarity">
    <text evidence="3">Belongs to the Nudix hydrolase family.</text>
</comment>
<dbReference type="Proteomes" id="UP000199679">
    <property type="component" value="Chromosome I"/>
</dbReference>
<dbReference type="EMBL" id="LT629740">
    <property type="protein sequence ID" value="SDT54863.1"/>
    <property type="molecule type" value="Genomic_DNA"/>
</dbReference>
<feature type="domain" description="Nudix hydrolase" evidence="4">
    <location>
        <begin position="77"/>
        <end position="208"/>
    </location>
</feature>
<dbReference type="Pfam" id="PF12535">
    <property type="entry name" value="Nudix_N"/>
    <property type="match status" value="1"/>
</dbReference>
<dbReference type="PROSITE" id="PS00893">
    <property type="entry name" value="NUDIX_BOX"/>
    <property type="match status" value="1"/>
</dbReference>
<dbReference type="AlphaFoldDB" id="A0A1H2B9I1"/>
<dbReference type="PANTHER" id="PTHR43046">
    <property type="entry name" value="GDP-MANNOSE MANNOSYL HYDROLASE"/>
    <property type="match status" value="1"/>
</dbReference>
<evidence type="ECO:0000256" key="1">
    <source>
        <dbReference type="ARBA" id="ARBA00001946"/>
    </source>
</evidence>
<accession>A0A1H2B9I1</accession>
<dbReference type="Gene3D" id="6.10.250.1120">
    <property type="match status" value="1"/>
</dbReference>
<evidence type="ECO:0000256" key="2">
    <source>
        <dbReference type="ARBA" id="ARBA00022801"/>
    </source>
</evidence>
<keyword evidence="6" id="KW-1185">Reference proteome</keyword>
<name>A0A1H2B9I1_MUCMA</name>
<protein>
    <submittedName>
        <fullName evidence="5">ADP-ribose pyrophosphatase YjhB, NUDIX family</fullName>
    </submittedName>
</protein>
<dbReference type="Gene3D" id="3.90.79.10">
    <property type="entry name" value="Nucleoside Triphosphate Pyrophosphohydrolase"/>
    <property type="match status" value="1"/>
</dbReference>
<dbReference type="InterPro" id="IPR015797">
    <property type="entry name" value="NUDIX_hydrolase-like_dom_sf"/>
</dbReference>
<organism evidence="5 6">
    <name type="scientific">Mucilaginibacter mallensis</name>
    <dbReference type="NCBI Taxonomy" id="652787"/>
    <lineage>
        <taxon>Bacteria</taxon>
        <taxon>Pseudomonadati</taxon>
        <taxon>Bacteroidota</taxon>
        <taxon>Sphingobacteriia</taxon>
        <taxon>Sphingobacteriales</taxon>
        <taxon>Sphingobacteriaceae</taxon>
        <taxon>Mucilaginibacter</taxon>
    </lineage>
</organism>
<dbReference type="OrthoDB" id="3532303at2"/>
<comment type="cofactor">
    <cofactor evidence="1">
        <name>Mg(2+)</name>
        <dbReference type="ChEBI" id="CHEBI:18420"/>
    </cofactor>
</comment>
<dbReference type="InterPro" id="IPR059176">
    <property type="entry name" value="UDP-X_N"/>
</dbReference>